<feature type="repeat" description="WD" evidence="3">
    <location>
        <begin position="430"/>
        <end position="469"/>
    </location>
</feature>
<dbReference type="Proteomes" id="UP000002866">
    <property type="component" value="Chromosome 4"/>
</dbReference>
<dbReference type="PROSITE" id="PS50294">
    <property type="entry name" value="WD_REPEATS_REGION"/>
    <property type="match status" value="3"/>
</dbReference>
<dbReference type="InParanoid" id="I2H3U6"/>
<evidence type="ECO:0000313" key="7">
    <source>
        <dbReference type="Proteomes" id="UP000002866"/>
    </source>
</evidence>
<evidence type="ECO:0000256" key="1">
    <source>
        <dbReference type="ARBA" id="ARBA00022574"/>
    </source>
</evidence>
<dbReference type="EMBL" id="HE806319">
    <property type="protein sequence ID" value="CCH61048.1"/>
    <property type="molecule type" value="Genomic_DNA"/>
</dbReference>
<feature type="repeat" description="WD" evidence="3">
    <location>
        <begin position="293"/>
        <end position="332"/>
    </location>
</feature>
<dbReference type="Gene3D" id="2.130.10.10">
    <property type="entry name" value="YVTN repeat-like/Quinoprotein amine dehydrogenase"/>
    <property type="match status" value="2"/>
</dbReference>
<dbReference type="GeneID" id="14496084"/>
<dbReference type="SUPFAM" id="SSF50978">
    <property type="entry name" value="WD40 repeat-like"/>
    <property type="match status" value="1"/>
</dbReference>
<dbReference type="InterPro" id="IPR019775">
    <property type="entry name" value="WD40_repeat_CS"/>
</dbReference>
<dbReference type="PRINTS" id="PR00320">
    <property type="entry name" value="GPROTEINBRPT"/>
</dbReference>
<proteinExistence type="predicted"/>
<dbReference type="InterPro" id="IPR036322">
    <property type="entry name" value="WD40_repeat_dom_sf"/>
</dbReference>
<dbReference type="RefSeq" id="XP_004180567.1">
    <property type="nucleotide sequence ID" value="XM_004180519.1"/>
</dbReference>
<reference evidence="6 7" key="1">
    <citation type="journal article" date="2011" name="Proc. Natl. Acad. Sci. U.S.A.">
        <title>Evolutionary erosion of yeast sex chromosomes by mating-type switching accidents.</title>
        <authorList>
            <person name="Gordon J.L."/>
            <person name="Armisen D."/>
            <person name="Proux-Wera E."/>
            <person name="Oheigeartaigh S.S."/>
            <person name="Byrne K.P."/>
            <person name="Wolfe K.H."/>
        </authorList>
    </citation>
    <scope>NUCLEOTIDE SEQUENCE [LARGE SCALE GENOMIC DNA]</scope>
    <source>
        <strain evidence="7">ATCC 34711 / CBS 6284 / DSM 70876 / NBRC 10599 / NRRL Y-10934 / UCD 77-7</strain>
    </source>
</reference>
<gene>
    <name evidence="6" type="primary">TBLA0D05560</name>
    <name evidence="6" type="ORF">TBLA_0D05560</name>
</gene>
<dbReference type="PROSITE" id="PS50082">
    <property type="entry name" value="WD_REPEATS_2"/>
    <property type="match status" value="4"/>
</dbReference>
<evidence type="ECO:0000313" key="6">
    <source>
        <dbReference type="EMBL" id="CCH61048.1"/>
    </source>
</evidence>
<name>I2H3U6_HENB6</name>
<dbReference type="InterPro" id="IPR020472">
    <property type="entry name" value="WD40_PAC1"/>
</dbReference>
<feature type="repeat" description="WD" evidence="3">
    <location>
        <begin position="343"/>
        <end position="382"/>
    </location>
</feature>
<evidence type="ECO:0000256" key="3">
    <source>
        <dbReference type="PROSITE-ProRule" id="PRU00221"/>
    </source>
</evidence>
<dbReference type="InterPro" id="IPR015943">
    <property type="entry name" value="WD40/YVTN_repeat-like_dom_sf"/>
</dbReference>
<keyword evidence="2" id="KW-0677">Repeat</keyword>
<evidence type="ECO:0000256" key="2">
    <source>
        <dbReference type="ARBA" id="ARBA00022737"/>
    </source>
</evidence>
<keyword evidence="7" id="KW-1185">Reference proteome</keyword>
<dbReference type="AlphaFoldDB" id="I2H3U6"/>
<dbReference type="CDD" id="cd00200">
    <property type="entry name" value="WD40"/>
    <property type="match status" value="1"/>
</dbReference>
<feature type="repeat" description="WD" evidence="3">
    <location>
        <begin position="407"/>
        <end position="429"/>
    </location>
</feature>
<accession>I2H3U6</accession>
<feature type="compositionally biased region" description="Polar residues" evidence="5">
    <location>
        <begin position="550"/>
        <end position="560"/>
    </location>
</feature>
<dbReference type="PANTHER" id="PTHR19848">
    <property type="entry name" value="WD40 REPEAT PROTEIN"/>
    <property type="match status" value="1"/>
</dbReference>
<dbReference type="PANTHER" id="PTHR19848:SF8">
    <property type="entry name" value="F-BOX AND WD REPEAT DOMAIN CONTAINING 7"/>
    <property type="match status" value="1"/>
</dbReference>
<evidence type="ECO:0000256" key="5">
    <source>
        <dbReference type="SAM" id="MobiDB-lite"/>
    </source>
</evidence>
<dbReference type="OrthoDB" id="496at2759"/>
<dbReference type="Pfam" id="PF00400">
    <property type="entry name" value="WD40"/>
    <property type="match status" value="4"/>
</dbReference>
<keyword evidence="4" id="KW-0175">Coiled coil</keyword>
<dbReference type="STRING" id="1071380.I2H3U6"/>
<evidence type="ECO:0000256" key="4">
    <source>
        <dbReference type="SAM" id="Coils"/>
    </source>
</evidence>
<organism evidence="6 7">
    <name type="scientific">Henningerozyma blattae (strain ATCC 34711 / CBS 6284 / DSM 70876 / NBRC 10599 / NRRL Y-10934 / UCD 77-7)</name>
    <name type="common">Yeast</name>
    <name type="synonym">Tetrapisispora blattae</name>
    <dbReference type="NCBI Taxonomy" id="1071380"/>
    <lineage>
        <taxon>Eukaryota</taxon>
        <taxon>Fungi</taxon>
        <taxon>Dikarya</taxon>
        <taxon>Ascomycota</taxon>
        <taxon>Saccharomycotina</taxon>
        <taxon>Saccharomycetes</taxon>
        <taxon>Saccharomycetales</taxon>
        <taxon>Saccharomycetaceae</taxon>
        <taxon>Henningerozyma</taxon>
    </lineage>
</organism>
<sequence>MTEFKEEESGNSTVTHSKYTVGVSNYLLNPFSIDHNRFLSHIIRMFISFFVKYDYKKLIKNENKIDLITIPSYLFNNDSNNQSLLKLDDLTEKKLDEKIASLYQGFISSVNTIDYSIEKSHTQLLESVNNTNSIEYLNDIQLKNSEDLLYFNTINNSLETEILQLQSKINELQAKKKSLLTSLSVSKTVHLKLSNLQKLILDRKDFIVKFNLSPETPTKSTRSTTNNSSPNIQDQLFIPSQPGTHLLKIPSTSNSPISYLDFNNPFGILVSTNRFNHNIDVYDLNAKHAITTLKSHKSSLTALQLDDHLIVSGSKDATVKLWDTKSLADTTNSNINSPLLHTFSSHKDEITAISLFQSSLITTSLDKTIRHWDLNTNKNIQTIPLPSPVSVYTSPIINTLQCFDAALATGSRDGIVRLWDLRIGKIVRSFEKHNDEITGLKFNNKQLVSTSLDNSIKIWDLGTGKIIDMFGYDHSIISMNFANDKIVCALRDQKSFQIYDWKLSKNWQCPPLQQMEDSNQIINDTKDDESNNNLEDETEEEQFEQIDTPPHNTNSATSESDSSDCRFVALRSNVVMEGRSDGVINAWSI</sequence>
<dbReference type="Gene3D" id="6.10.280.220">
    <property type="match status" value="1"/>
</dbReference>
<feature type="region of interest" description="Disordered" evidence="5">
    <location>
        <begin position="523"/>
        <end position="562"/>
    </location>
</feature>
<dbReference type="PROSITE" id="PS00678">
    <property type="entry name" value="WD_REPEATS_1"/>
    <property type="match status" value="3"/>
</dbReference>
<dbReference type="KEGG" id="tbl:TBLA_0D05560"/>
<dbReference type="eggNOG" id="KOG4155">
    <property type="taxonomic scope" value="Eukaryota"/>
</dbReference>
<keyword evidence="1 3" id="KW-0853">WD repeat</keyword>
<dbReference type="InterPro" id="IPR001680">
    <property type="entry name" value="WD40_rpt"/>
</dbReference>
<feature type="compositionally biased region" description="Acidic residues" evidence="5">
    <location>
        <begin position="534"/>
        <end position="544"/>
    </location>
</feature>
<dbReference type="HOGENOM" id="CLU_012350_1_0_1"/>
<protein>
    <submittedName>
        <fullName evidence="6">Uncharacterized protein</fullName>
    </submittedName>
</protein>
<dbReference type="SMART" id="SM00320">
    <property type="entry name" value="WD40"/>
    <property type="match status" value="4"/>
</dbReference>
<feature type="coiled-coil region" evidence="4">
    <location>
        <begin position="155"/>
        <end position="182"/>
    </location>
</feature>